<accession>A0AAV2Z0F9</accession>
<gene>
    <name evidence="1" type="ORF">N0F65_004711</name>
</gene>
<dbReference type="EMBL" id="DAKRPA010000058">
    <property type="protein sequence ID" value="DBA00806.1"/>
    <property type="molecule type" value="Genomic_DNA"/>
</dbReference>
<protein>
    <submittedName>
        <fullName evidence="1">Uncharacterized protein</fullName>
    </submittedName>
</protein>
<keyword evidence="2" id="KW-1185">Reference proteome</keyword>
<evidence type="ECO:0000313" key="2">
    <source>
        <dbReference type="Proteomes" id="UP001146120"/>
    </source>
</evidence>
<dbReference type="Proteomes" id="UP001146120">
    <property type="component" value="Unassembled WGS sequence"/>
</dbReference>
<reference evidence="1" key="2">
    <citation type="journal article" date="2023" name="Microbiol Resour">
        <title>Decontamination and Annotation of the Draft Genome Sequence of the Oomycete Lagenidium giganteum ARSEF 373.</title>
        <authorList>
            <person name="Morgan W.R."/>
            <person name="Tartar A."/>
        </authorList>
    </citation>
    <scope>NUCLEOTIDE SEQUENCE</scope>
    <source>
        <strain evidence="1">ARSEF 373</strain>
    </source>
</reference>
<comment type="caution">
    <text evidence="1">The sequence shown here is derived from an EMBL/GenBank/DDBJ whole genome shotgun (WGS) entry which is preliminary data.</text>
</comment>
<name>A0AAV2Z0F9_9STRA</name>
<dbReference type="AlphaFoldDB" id="A0AAV2Z0F9"/>
<proteinExistence type="predicted"/>
<evidence type="ECO:0000313" key="1">
    <source>
        <dbReference type="EMBL" id="DBA00806.1"/>
    </source>
</evidence>
<reference evidence="1" key="1">
    <citation type="submission" date="2022-11" db="EMBL/GenBank/DDBJ databases">
        <authorList>
            <person name="Morgan W.R."/>
            <person name="Tartar A."/>
        </authorList>
    </citation>
    <scope>NUCLEOTIDE SEQUENCE</scope>
    <source>
        <strain evidence="1">ARSEF 373</strain>
    </source>
</reference>
<organism evidence="1 2">
    <name type="scientific">Lagenidium giganteum</name>
    <dbReference type="NCBI Taxonomy" id="4803"/>
    <lineage>
        <taxon>Eukaryota</taxon>
        <taxon>Sar</taxon>
        <taxon>Stramenopiles</taxon>
        <taxon>Oomycota</taxon>
        <taxon>Peronosporomycetes</taxon>
        <taxon>Pythiales</taxon>
        <taxon>Pythiaceae</taxon>
    </lineage>
</organism>
<sequence length="33" mass="3805">MPSWRIIPISISSRINRPAHTEPCLASQVRTRM</sequence>